<feature type="transmembrane region" description="Helical" evidence="7">
    <location>
        <begin position="96"/>
        <end position="129"/>
    </location>
</feature>
<protein>
    <recommendedName>
        <fullName evidence="7">TRAP transporter large permease protein</fullName>
    </recommendedName>
</protein>
<feature type="transmembrane region" description="Helical" evidence="7">
    <location>
        <begin position="222"/>
        <end position="248"/>
    </location>
</feature>
<dbReference type="OrthoDB" id="9796052at2"/>
<feature type="transmembrane region" description="Helical" evidence="7">
    <location>
        <begin position="254"/>
        <end position="270"/>
    </location>
</feature>
<feature type="transmembrane region" description="Helical" evidence="7">
    <location>
        <begin position="176"/>
        <end position="201"/>
    </location>
</feature>
<feature type="transmembrane region" description="Helical" evidence="7">
    <location>
        <begin position="414"/>
        <end position="435"/>
    </location>
</feature>
<gene>
    <name evidence="9" type="ORF">SAMN04487962_1303</name>
</gene>
<feature type="transmembrane region" description="Helical" evidence="7">
    <location>
        <begin position="141"/>
        <end position="164"/>
    </location>
</feature>
<feature type="transmembrane region" description="Helical" evidence="7">
    <location>
        <begin position="291"/>
        <end position="311"/>
    </location>
</feature>
<keyword evidence="3 7" id="KW-0997">Cell inner membrane</keyword>
<dbReference type="GO" id="GO:0005886">
    <property type="term" value="C:plasma membrane"/>
    <property type="evidence" value="ECO:0007669"/>
    <property type="project" value="UniProtKB-SubCell"/>
</dbReference>
<comment type="subcellular location">
    <subcellularLocation>
        <location evidence="1 7">Cell inner membrane</location>
        <topology evidence="1 7">Multi-pass membrane protein</topology>
    </subcellularLocation>
</comment>
<dbReference type="PANTHER" id="PTHR33362">
    <property type="entry name" value="SIALIC ACID TRAP TRANSPORTER PERMEASE PROTEIN SIAT-RELATED"/>
    <property type="match status" value="1"/>
</dbReference>
<dbReference type="STRING" id="430453.SAMN04487962_1303"/>
<keyword evidence="4 7" id="KW-0812">Transmembrane</keyword>
<reference evidence="10" key="1">
    <citation type="submission" date="2016-10" db="EMBL/GenBank/DDBJ databases">
        <authorList>
            <person name="Varghese N."/>
            <person name="Submissions S."/>
        </authorList>
    </citation>
    <scope>NUCLEOTIDE SEQUENCE [LARGE SCALE GENOMIC DNA]</scope>
    <source>
        <strain evidence="10">CGMCC 1.6489</strain>
    </source>
</reference>
<name>A0A1I0HJ80_9GAMM</name>
<evidence type="ECO:0000256" key="7">
    <source>
        <dbReference type="RuleBase" id="RU369079"/>
    </source>
</evidence>
<keyword evidence="10" id="KW-1185">Reference proteome</keyword>
<dbReference type="GO" id="GO:0022857">
    <property type="term" value="F:transmembrane transporter activity"/>
    <property type="evidence" value="ECO:0007669"/>
    <property type="project" value="UniProtKB-UniRule"/>
</dbReference>
<evidence type="ECO:0000313" key="10">
    <source>
        <dbReference type="Proteomes" id="UP000198762"/>
    </source>
</evidence>
<feature type="domain" description="TRAP C4-dicarboxylate transport system permease DctM subunit" evidence="8">
    <location>
        <begin position="13"/>
        <end position="430"/>
    </location>
</feature>
<dbReference type="InterPro" id="IPR010656">
    <property type="entry name" value="DctM"/>
</dbReference>
<keyword evidence="6 7" id="KW-0472">Membrane</keyword>
<evidence type="ECO:0000256" key="3">
    <source>
        <dbReference type="ARBA" id="ARBA00022519"/>
    </source>
</evidence>
<dbReference type="InterPro" id="IPR004681">
    <property type="entry name" value="TRAP_DctM"/>
</dbReference>
<accession>A0A1I0HJ80</accession>
<proteinExistence type="inferred from homology"/>
<sequence>MLSPEVLAISMFAGLLIGLFMGHPLAFVLGGLAVIFGFLGPGPQVFGTIINRVYGAMDNYVLVAVPLFIFMARLLSDSGVTDRMFEVLRQLLGPVRGGLTLAVIGVSVLLAATTGIIGASMTVMGLLALPAMMQHNYQKEISCGAIAAGGSLGILIPPSIMLIIMGSYASLSVGQLFAAALIPGVVLALLYGLYVGLRSFIQPQLGPPMTREERDAVSTRSLMGLVARLVVPPLLLVLGVLGSIFAGIATATEAASIGAFIALLLVIAYGRFTWRGFHESVVDAGKTTTMVLFVVVGATAFTGVFIAGGGIDVASEFVTGLGLGKWGTLVVMLLMVFVLGMFLDWLGIILICFPLFLPLAAEFGFDKLWFVVIIALVLQTSFLTPPFGYALFYLKGVAPPGVETGHIYRGVMPFIGLILFGTLLCIIYPQLILWLPELLFE</sequence>
<evidence type="ECO:0000256" key="4">
    <source>
        <dbReference type="ARBA" id="ARBA00022692"/>
    </source>
</evidence>
<keyword evidence="2" id="KW-1003">Cell membrane</keyword>
<evidence type="ECO:0000256" key="6">
    <source>
        <dbReference type="ARBA" id="ARBA00023136"/>
    </source>
</evidence>
<evidence type="ECO:0000259" key="8">
    <source>
        <dbReference type="Pfam" id="PF06808"/>
    </source>
</evidence>
<comment type="caution">
    <text evidence="7">Lacks conserved residue(s) required for the propagation of feature annotation.</text>
</comment>
<dbReference type="Proteomes" id="UP000198762">
    <property type="component" value="Unassembled WGS sequence"/>
</dbReference>
<evidence type="ECO:0000256" key="5">
    <source>
        <dbReference type="ARBA" id="ARBA00022989"/>
    </source>
</evidence>
<evidence type="ECO:0000313" key="9">
    <source>
        <dbReference type="EMBL" id="SET84065.1"/>
    </source>
</evidence>
<dbReference type="Pfam" id="PF06808">
    <property type="entry name" value="DctM"/>
    <property type="match status" value="1"/>
</dbReference>
<feature type="transmembrane region" description="Helical" evidence="7">
    <location>
        <begin position="6"/>
        <end position="39"/>
    </location>
</feature>
<evidence type="ECO:0000256" key="1">
    <source>
        <dbReference type="ARBA" id="ARBA00004429"/>
    </source>
</evidence>
<dbReference type="PANTHER" id="PTHR33362:SF7">
    <property type="entry name" value="SLL1103 PROTEIN"/>
    <property type="match status" value="1"/>
</dbReference>
<organism evidence="9 10">
    <name type="scientific">Marinobacter segnicrescens</name>
    <dbReference type="NCBI Taxonomy" id="430453"/>
    <lineage>
        <taxon>Bacteria</taxon>
        <taxon>Pseudomonadati</taxon>
        <taxon>Pseudomonadota</taxon>
        <taxon>Gammaproteobacteria</taxon>
        <taxon>Pseudomonadales</taxon>
        <taxon>Marinobacteraceae</taxon>
        <taxon>Marinobacter</taxon>
    </lineage>
</organism>
<evidence type="ECO:0000256" key="2">
    <source>
        <dbReference type="ARBA" id="ARBA00022475"/>
    </source>
</evidence>
<dbReference type="RefSeq" id="WP_091854652.1">
    <property type="nucleotide sequence ID" value="NZ_FOHZ01000030.1"/>
</dbReference>
<keyword evidence="5 7" id="KW-1133">Transmembrane helix</keyword>
<dbReference type="AlphaFoldDB" id="A0A1I0HJ80"/>
<feature type="transmembrane region" description="Helical" evidence="7">
    <location>
        <begin position="60"/>
        <end position="76"/>
    </location>
</feature>
<feature type="transmembrane region" description="Helical" evidence="7">
    <location>
        <begin position="368"/>
        <end position="394"/>
    </location>
</feature>
<dbReference type="EMBL" id="FOHZ01000030">
    <property type="protein sequence ID" value="SET84065.1"/>
    <property type="molecule type" value="Genomic_DNA"/>
</dbReference>
<dbReference type="NCBIfam" id="TIGR00786">
    <property type="entry name" value="dctM"/>
    <property type="match status" value="1"/>
</dbReference>
<comment type="subunit">
    <text evidence="7">The complex comprises the extracytoplasmic solute receptor protein and the two transmembrane proteins.</text>
</comment>
<comment type="function">
    <text evidence="7">Part of the tripartite ATP-independent periplasmic (TRAP) transport system.</text>
</comment>
<keyword evidence="7" id="KW-0813">Transport</keyword>
<dbReference type="PIRSF" id="PIRSF006066">
    <property type="entry name" value="HI0050"/>
    <property type="match status" value="1"/>
</dbReference>
<comment type="similarity">
    <text evidence="7">Belongs to the TRAP transporter large permease family.</text>
</comment>